<accession>A0A5D2HKU9</accession>
<reference evidence="1 2" key="1">
    <citation type="submission" date="2019-06" db="EMBL/GenBank/DDBJ databases">
        <title>WGS assembly of Gossypium darwinii.</title>
        <authorList>
            <person name="Chen Z.J."/>
            <person name="Sreedasyam A."/>
            <person name="Ando A."/>
            <person name="Song Q."/>
            <person name="De L."/>
            <person name="Hulse-Kemp A."/>
            <person name="Ding M."/>
            <person name="Ye W."/>
            <person name="Kirkbride R."/>
            <person name="Jenkins J."/>
            <person name="Plott C."/>
            <person name="Lovell J."/>
            <person name="Lin Y.-M."/>
            <person name="Vaughn R."/>
            <person name="Liu B."/>
            <person name="Li W."/>
            <person name="Simpson S."/>
            <person name="Scheffler B."/>
            <person name="Saski C."/>
            <person name="Grover C."/>
            <person name="Hu G."/>
            <person name="Conover J."/>
            <person name="Carlson J."/>
            <person name="Shu S."/>
            <person name="Boston L."/>
            <person name="Williams M."/>
            <person name="Peterson D."/>
            <person name="Mcgee K."/>
            <person name="Jones D."/>
            <person name="Wendel J."/>
            <person name="Stelly D."/>
            <person name="Grimwood J."/>
            <person name="Schmutz J."/>
        </authorList>
    </citation>
    <scope>NUCLEOTIDE SEQUENCE [LARGE SCALE GENOMIC DNA]</scope>
    <source>
        <strain evidence="1">1808015.09</strain>
    </source>
</reference>
<dbReference type="Proteomes" id="UP000323506">
    <property type="component" value="Chromosome A01"/>
</dbReference>
<dbReference type="AlphaFoldDB" id="A0A5D2HKU9"/>
<name>A0A5D2HKU9_GOSDA</name>
<evidence type="ECO:0000313" key="2">
    <source>
        <dbReference type="Proteomes" id="UP000323506"/>
    </source>
</evidence>
<protein>
    <submittedName>
        <fullName evidence="1">Uncharacterized protein</fullName>
    </submittedName>
</protein>
<organism evidence="1 2">
    <name type="scientific">Gossypium darwinii</name>
    <name type="common">Darwin's cotton</name>
    <name type="synonym">Gossypium barbadense var. darwinii</name>
    <dbReference type="NCBI Taxonomy" id="34276"/>
    <lineage>
        <taxon>Eukaryota</taxon>
        <taxon>Viridiplantae</taxon>
        <taxon>Streptophyta</taxon>
        <taxon>Embryophyta</taxon>
        <taxon>Tracheophyta</taxon>
        <taxon>Spermatophyta</taxon>
        <taxon>Magnoliopsida</taxon>
        <taxon>eudicotyledons</taxon>
        <taxon>Gunneridae</taxon>
        <taxon>Pentapetalae</taxon>
        <taxon>rosids</taxon>
        <taxon>malvids</taxon>
        <taxon>Malvales</taxon>
        <taxon>Malvaceae</taxon>
        <taxon>Malvoideae</taxon>
        <taxon>Gossypium</taxon>
    </lineage>
</organism>
<keyword evidence="2" id="KW-1185">Reference proteome</keyword>
<proteinExistence type="predicted"/>
<gene>
    <name evidence="1" type="ORF">ES288_A01G056900v1</name>
</gene>
<evidence type="ECO:0000313" key="1">
    <source>
        <dbReference type="EMBL" id="TYH29976.1"/>
    </source>
</evidence>
<dbReference type="EMBL" id="CM017688">
    <property type="protein sequence ID" value="TYH29976.1"/>
    <property type="molecule type" value="Genomic_DNA"/>
</dbReference>
<sequence length="121" mass="14209">MYLTPISPFPVSPLPQIKIPNPVPDCPPPFFSQFKNQPSPPAPIHLHRSTSGPSRIHPFPESEVRAKLQTSSTFEFQSLYQLQMKKLPRWYCFQRLTRHVVFWMRVSLLEHQPLMLHLYSE</sequence>